<reference evidence="1" key="1">
    <citation type="journal article" date="2023" name="GigaByte">
        <title>Genome assembly of the bearded iris, Iris pallida Lam.</title>
        <authorList>
            <person name="Bruccoleri R.E."/>
            <person name="Oakeley E.J."/>
            <person name="Faust A.M.E."/>
            <person name="Altorfer M."/>
            <person name="Dessus-Babus S."/>
            <person name="Burckhardt D."/>
            <person name="Oertli M."/>
            <person name="Naumann U."/>
            <person name="Petersen F."/>
            <person name="Wong J."/>
        </authorList>
    </citation>
    <scope>NUCLEOTIDE SEQUENCE</scope>
    <source>
        <strain evidence="1">GSM-AAB239-AS_SAM_17_03QT</strain>
    </source>
</reference>
<organism evidence="1 2">
    <name type="scientific">Iris pallida</name>
    <name type="common">Sweet iris</name>
    <dbReference type="NCBI Taxonomy" id="29817"/>
    <lineage>
        <taxon>Eukaryota</taxon>
        <taxon>Viridiplantae</taxon>
        <taxon>Streptophyta</taxon>
        <taxon>Embryophyta</taxon>
        <taxon>Tracheophyta</taxon>
        <taxon>Spermatophyta</taxon>
        <taxon>Magnoliopsida</taxon>
        <taxon>Liliopsida</taxon>
        <taxon>Asparagales</taxon>
        <taxon>Iridaceae</taxon>
        <taxon>Iridoideae</taxon>
        <taxon>Irideae</taxon>
        <taxon>Iris</taxon>
    </lineage>
</organism>
<dbReference type="Proteomes" id="UP001140949">
    <property type="component" value="Unassembled WGS sequence"/>
</dbReference>
<name>A0AAX6I9A6_IRIPA</name>
<sequence>MLLLQGCMLLLGVSIGSVLFGFYLQDSLLKSLKPDRWRGSKVLQPHNMARVLKIAYLSPLSLIDGVVAKRCSTRYG</sequence>
<evidence type="ECO:0000313" key="2">
    <source>
        <dbReference type="Proteomes" id="UP001140949"/>
    </source>
</evidence>
<protein>
    <submittedName>
        <fullName evidence="1">Uncharacterized protein</fullName>
    </submittedName>
</protein>
<reference evidence="1" key="2">
    <citation type="submission" date="2023-04" db="EMBL/GenBank/DDBJ databases">
        <authorList>
            <person name="Bruccoleri R.E."/>
            <person name="Oakeley E.J."/>
            <person name="Faust A.-M."/>
            <person name="Dessus-Babus S."/>
            <person name="Altorfer M."/>
            <person name="Burckhardt D."/>
            <person name="Oertli M."/>
            <person name="Naumann U."/>
            <person name="Petersen F."/>
            <person name="Wong J."/>
        </authorList>
    </citation>
    <scope>NUCLEOTIDE SEQUENCE</scope>
    <source>
        <strain evidence="1">GSM-AAB239-AS_SAM_17_03QT</strain>
        <tissue evidence="1">Leaf</tissue>
    </source>
</reference>
<dbReference type="AlphaFoldDB" id="A0AAX6I9A6"/>
<accession>A0AAX6I9A6</accession>
<dbReference type="EMBL" id="JANAVB010003399">
    <property type="protein sequence ID" value="KAJ6849819.1"/>
    <property type="molecule type" value="Genomic_DNA"/>
</dbReference>
<gene>
    <name evidence="1" type="ORF">M6B38_267005</name>
</gene>
<comment type="caution">
    <text evidence="1">The sequence shown here is derived from an EMBL/GenBank/DDBJ whole genome shotgun (WGS) entry which is preliminary data.</text>
</comment>
<proteinExistence type="predicted"/>
<keyword evidence="2" id="KW-1185">Reference proteome</keyword>
<evidence type="ECO:0000313" key="1">
    <source>
        <dbReference type="EMBL" id="KAJ6849819.1"/>
    </source>
</evidence>